<protein>
    <submittedName>
        <fullName evidence="4">Uncharacterized protein</fullName>
    </submittedName>
</protein>
<feature type="short sequence motif" description="VHIID" evidence="3">
    <location>
        <begin position="203"/>
        <end position="207"/>
    </location>
</feature>
<feature type="region of interest" description="Leucine repeat I (LRI)" evidence="3">
    <location>
        <begin position="93"/>
        <end position="153"/>
    </location>
</feature>
<evidence type="ECO:0000256" key="2">
    <source>
        <dbReference type="ARBA" id="ARBA00023163"/>
    </source>
</evidence>
<evidence type="ECO:0000256" key="3">
    <source>
        <dbReference type="PROSITE-ProRule" id="PRU01191"/>
    </source>
</evidence>
<dbReference type="AlphaFoldDB" id="A0A803LQ29"/>
<feature type="region of interest" description="Leucine repeat II (LRII)" evidence="3">
    <location>
        <begin position="253"/>
        <end position="285"/>
    </location>
</feature>
<reference evidence="4" key="1">
    <citation type="journal article" date="2017" name="Nature">
        <title>The genome of Chenopodium quinoa.</title>
        <authorList>
            <person name="Jarvis D.E."/>
            <person name="Ho Y.S."/>
            <person name="Lightfoot D.J."/>
            <person name="Schmoeckel S.M."/>
            <person name="Li B."/>
            <person name="Borm T.J.A."/>
            <person name="Ohyanagi H."/>
            <person name="Mineta K."/>
            <person name="Michell C.T."/>
            <person name="Saber N."/>
            <person name="Kharbatia N.M."/>
            <person name="Rupper R.R."/>
            <person name="Sharp A.R."/>
            <person name="Dally N."/>
            <person name="Boughton B.A."/>
            <person name="Woo Y.H."/>
            <person name="Gao G."/>
            <person name="Schijlen E.G.W.M."/>
            <person name="Guo X."/>
            <person name="Momin A.A."/>
            <person name="Negrao S."/>
            <person name="Al-Babili S."/>
            <person name="Gehring C."/>
            <person name="Roessner U."/>
            <person name="Jung C."/>
            <person name="Murphy K."/>
            <person name="Arold S.T."/>
            <person name="Gojobori T."/>
            <person name="van der Linden C.G."/>
            <person name="van Loo E.N."/>
            <person name="Jellen E.N."/>
            <person name="Maughan P.J."/>
            <person name="Tester M."/>
        </authorList>
    </citation>
    <scope>NUCLEOTIDE SEQUENCE [LARGE SCALE GENOMIC DNA]</scope>
    <source>
        <strain evidence="4">cv. PI 614886</strain>
    </source>
</reference>
<keyword evidence="2" id="KW-0804">Transcription</keyword>
<accession>A0A803LQ29</accession>
<sequence>MQNLRNLQGIYCTFESSLLSGVDNPCGSPSTGSISGNGSTVSLFDPESPSIDSLEIGNLWHHLKELESVMMEPTSDNFYNENWQQLREMISRRELREVLIACAKAISNDDLLTAGWLISELQHMVSVSGEPIQRLGAYILEGLIARYSSSGISIYRALNCKEPTSSEFLSYMQVLYEVCPYFKFGYMSANGAIAEALKNEDRIHIIDFQIAQGSQWVSLIQALAARPGGPPRVRITGIDDSTSEFARGGGLNIVGERLSMLAKACNLPFEFHAAALSCGAEVKVQNLVLKSEEALAVNFPFLLHHIPDESVGPQNHRDTLLRLVKSWSPKVVTLVEYELNTNSAPFYPRFLETLEYYSAIFESINVTLSKDRKERINVEQHCLAKEIVNIIACEGAERVERHELHGKWRSRFTMAGFKPYPLNPLVNATIKNLLQKYSRCYGLEERDGTLYLGGVIGGAPKYYFRHKRTSTSWGLQVFNITHLEFETDGLDLKLILERVHAHLDHLLAAVLTDVNTFLSSECSVNIILAVKLTQWQII</sequence>
<feature type="region of interest" description="VHIID" evidence="3">
    <location>
        <begin position="172"/>
        <end position="237"/>
    </location>
</feature>
<comment type="similarity">
    <text evidence="3">Belongs to the GRAS family.</text>
</comment>
<dbReference type="EnsemblPlants" id="AUR62017058-RA">
    <property type="protein sequence ID" value="AUR62017058-RA:cds"/>
    <property type="gene ID" value="AUR62017058"/>
</dbReference>
<proteinExistence type="inferred from homology"/>
<evidence type="ECO:0000256" key="1">
    <source>
        <dbReference type="ARBA" id="ARBA00023015"/>
    </source>
</evidence>
<reference evidence="4" key="2">
    <citation type="submission" date="2021-03" db="UniProtKB">
        <authorList>
            <consortium name="EnsemblPlants"/>
        </authorList>
    </citation>
    <scope>IDENTIFICATION</scope>
</reference>
<dbReference type="Pfam" id="PF03514">
    <property type="entry name" value="GRAS"/>
    <property type="match status" value="1"/>
</dbReference>
<dbReference type="PROSITE" id="PS50985">
    <property type="entry name" value="GRAS"/>
    <property type="match status" value="1"/>
</dbReference>
<comment type="caution">
    <text evidence="3">Lacks conserved residue(s) required for the propagation of feature annotation.</text>
</comment>
<dbReference type="PANTHER" id="PTHR31636">
    <property type="entry name" value="OSJNBA0084A10.13 PROTEIN-RELATED"/>
    <property type="match status" value="1"/>
</dbReference>
<organism evidence="4 5">
    <name type="scientific">Chenopodium quinoa</name>
    <name type="common">Quinoa</name>
    <dbReference type="NCBI Taxonomy" id="63459"/>
    <lineage>
        <taxon>Eukaryota</taxon>
        <taxon>Viridiplantae</taxon>
        <taxon>Streptophyta</taxon>
        <taxon>Embryophyta</taxon>
        <taxon>Tracheophyta</taxon>
        <taxon>Spermatophyta</taxon>
        <taxon>Magnoliopsida</taxon>
        <taxon>eudicotyledons</taxon>
        <taxon>Gunneridae</taxon>
        <taxon>Pentapetalae</taxon>
        <taxon>Caryophyllales</taxon>
        <taxon>Chenopodiaceae</taxon>
        <taxon>Chenopodioideae</taxon>
        <taxon>Atripliceae</taxon>
        <taxon>Chenopodium</taxon>
    </lineage>
</organism>
<dbReference type="InterPro" id="IPR005202">
    <property type="entry name" value="TF_GRAS"/>
</dbReference>
<evidence type="ECO:0000313" key="5">
    <source>
        <dbReference type="Proteomes" id="UP000596660"/>
    </source>
</evidence>
<feature type="region of interest" description="SAW" evidence="3">
    <location>
        <begin position="392"/>
        <end position="474"/>
    </location>
</feature>
<name>A0A803LQ29_CHEQI</name>
<dbReference type="OMA" id="FAIDLMI"/>
<evidence type="ECO:0000313" key="4">
    <source>
        <dbReference type="EnsemblPlants" id="AUR62017058-RA:cds"/>
    </source>
</evidence>
<keyword evidence="5" id="KW-1185">Reference proteome</keyword>
<dbReference type="Gramene" id="AUR62017058-RA">
    <property type="protein sequence ID" value="AUR62017058-RA:cds"/>
    <property type="gene ID" value="AUR62017058"/>
</dbReference>
<keyword evidence="1" id="KW-0805">Transcription regulation</keyword>
<dbReference type="Proteomes" id="UP000596660">
    <property type="component" value="Unplaced"/>
</dbReference>